<evidence type="ECO:0000313" key="2">
    <source>
        <dbReference type="Proteomes" id="UP000586254"/>
    </source>
</evidence>
<accession>A0A853JNK4</accession>
<protein>
    <submittedName>
        <fullName evidence="1">Uncharacterized protein</fullName>
    </submittedName>
</protein>
<gene>
    <name evidence="1" type="ORF">H0N91_12495</name>
</gene>
<organism evidence="1 2">
    <name type="scientific">Eubacterium callanderi</name>
    <dbReference type="NCBI Taxonomy" id="53442"/>
    <lineage>
        <taxon>Bacteria</taxon>
        <taxon>Bacillati</taxon>
        <taxon>Bacillota</taxon>
        <taxon>Clostridia</taxon>
        <taxon>Eubacteriales</taxon>
        <taxon>Eubacteriaceae</taxon>
        <taxon>Eubacterium</taxon>
    </lineage>
</organism>
<dbReference type="AlphaFoldDB" id="A0A853JNK4"/>
<name>A0A853JNK4_9FIRM</name>
<evidence type="ECO:0000313" key="1">
    <source>
        <dbReference type="EMBL" id="NZA38923.1"/>
    </source>
</evidence>
<comment type="caution">
    <text evidence="1">The sequence shown here is derived from an EMBL/GenBank/DDBJ whole genome shotgun (WGS) entry which is preliminary data.</text>
</comment>
<reference evidence="1 2" key="1">
    <citation type="submission" date="2020-07" db="EMBL/GenBank/DDBJ databases">
        <title>Organ Donor 1.</title>
        <authorList>
            <person name="Marsh A.J."/>
            <person name="Azcarate-Peril M.A."/>
        </authorList>
    </citation>
    <scope>NUCLEOTIDE SEQUENCE [LARGE SCALE GENOMIC DNA]</scope>
    <source>
        <strain evidence="1 2">AMC0717</strain>
    </source>
</reference>
<proteinExistence type="predicted"/>
<dbReference type="Proteomes" id="UP000586254">
    <property type="component" value="Unassembled WGS sequence"/>
</dbReference>
<dbReference type="EMBL" id="JACCKS010000014">
    <property type="protein sequence ID" value="NZA38923.1"/>
    <property type="molecule type" value="Genomic_DNA"/>
</dbReference>
<dbReference type="RefSeq" id="WP_180493610.1">
    <property type="nucleotide sequence ID" value="NZ_JACCKS010000014.1"/>
</dbReference>
<sequence length="124" mass="14170">MAAAADIQRRKQAGIRRLGNDRTFKGRLVEIKRTEKSNSYGRKHACHRFTIRSAFKEKIFEHIGYIELNLLPYYEIGEKVIHHAGYSIPTKAQKDPEILRVCIECGEMIPKGRCTCAYCGSGVR</sequence>